<comment type="caution">
    <text evidence="2">The sequence shown here is derived from an EMBL/GenBank/DDBJ whole genome shotgun (WGS) entry which is preliminary data.</text>
</comment>
<accession>A0AAV6ZDJ1</accession>
<dbReference type="EMBL" id="WNYA01001584">
    <property type="protein sequence ID" value="KAG8545474.1"/>
    <property type="molecule type" value="Genomic_DNA"/>
</dbReference>
<keyword evidence="3" id="KW-1185">Reference proteome</keyword>
<protein>
    <submittedName>
        <fullName evidence="2">Uncharacterized protein</fullName>
    </submittedName>
</protein>
<dbReference type="Proteomes" id="UP000824782">
    <property type="component" value="Unassembled WGS sequence"/>
</dbReference>
<feature type="compositionally biased region" description="Low complexity" evidence="1">
    <location>
        <begin position="44"/>
        <end position="53"/>
    </location>
</feature>
<evidence type="ECO:0000313" key="2">
    <source>
        <dbReference type="EMBL" id="KAG8545474.1"/>
    </source>
</evidence>
<sequence>MLDPLKMHKCSSPGPLPPGKNRLDTKKCLSLRLSQTELQQWSQRAPSPAAGGESSRGGEEAGGSRDTQLSTEYSACRSCAGCSPSMRLPLPAPPARR</sequence>
<reference evidence="2" key="1">
    <citation type="thesis" date="2020" institute="ProQuest LLC" country="789 East Eisenhower Parkway, Ann Arbor, MI, USA">
        <title>Comparative Genomics and Chromosome Evolution.</title>
        <authorList>
            <person name="Mudd A.B."/>
        </authorList>
    </citation>
    <scope>NUCLEOTIDE SEQUENCE</scope>
    <source>
        <strain evidence="2">237g6f4</strain>
        <tissue evidence="2">Blood</tissue>
    </source>
</reference>
<evidence type="ECO:0000313" key="3">
    <source>
        <dbReference type="Proteomes" id="UP000824782"/>
    </source>
</evidence>
<name>A0AAV6ZDJ1_ENGPU</name>
<feature type="compositionally biased region" description="Polar residues" evidence="1">
    <location>
        <begin position="32"/>
        <end position="43"/>
    </location>
</feature>
<gene>
    <name evidence="2" type="ORF">GDO81_020782</name>
</gene>
<dbReference type="AlphaFoldDB" id="A0AAV6ZDJ1"/>
<evidence type="ECO:0000256" key="1">
    <source>
        <dbReference type="SAM" id="MobiDB-lite"/>
    </source>
</evidence>
<proteinExistence type="predicted"/>
<organism evidence="2 3">
    <name type="scientific">Engystomops pustulosus</name>
    <name type="common">Tungara frog</name>
    <name type="synonym">Physalaemus pustulosus</name>
    <dbReference type="NCBI Taxonomy" id="76066"/>
    <lineage>
        <taxon>Eukaryota</taxon>
        <taxon>Metazoa</taxon>
        <taxon>Chordata</taxon>
        <taxon>Craniata</taxon>
        <taxon>Vertebrata</taxon>
        <taxon>Euteleostomi</taxon>
        <taxon>Amphibia</taxon>
        <taxon>Batrachia</taxon>
        <taxon>Anura</taxon>
        <taxon>Neobatrachia</taxon>
        <taxon>Hyloidea</taxon>
        <taxon>Leptodactylidae</taxon>
        <taxon>Leiuperinae</taxon>
        <taxon>Engystomops</taxon>
    </lineage>
</organism>
<feature type="region of interest" description="Disordered" evidence="1">
    <location>
        <begin position="1"/>
        <end position="69"/>
    </location>
</feature>